<evidence type="ECO:0000313" key="2">
    <source>
        <dbReference type="EMBL" id="KKN67763.1"/>
    </source>
</evidence>
<reference evidence="2" key="1">
    <citation type="journal article" date="2015" name="Nature">
        <title>Complex archaea that bridge the gap between prokaryotes and eukaryotes.</title>
        <authorList>
            <person name="Spang A."/>
            <person name="Saw J.H."/>
            <person name="Jorgensen S.L."/>
            <person name="Zaremba-Niedzwiedzka K."/>
            <person name="Martijn J."/>
            <person name="Lind A.E."/>
            <person name="van Eijk R."/>
            <person name="Schleper C."/>
            <person name="Guy L."/>
            <person name="Ettema T.J."/>
        </authorList>
    </citation>
    <scope>NUCLEOTIDE SEQUENCE</scope>
</reference>
<protein>
    <submittedName>
        <fullName evidence="2">Uncharacterized protein</fullName>
    </submittedName>
</protein>
<evidence type="ECO:0000256" key="1">
    <source>
        <dbReference type="SAM" id="Phobius"/>
    </source>
</evidence>
<comment type="caution">
    <text evidence="2">The sequence shown here is derived from an EMBL/GenBank/DDBJ whole genome shotgun (WGS) entry which is preliminary data.</text>
</comment>
<keyword evidence="1" id="KW-0472">Membrane</keyword>
<name>A0A0F9VPT7_9ZZZZ</name>
<accession>A0A0F9VPT7</accession>
<dbReference type="EMBL" id="LAZR01000466">
    <property type="protein sequence ID" value="KKN67763.1"/>
    <property type="molecule type" value="Genomic_DNA"/>
</dbReference>
<sequence>MKNLLAFILVFGVGSIVALALSAVSIGLTVWAVVIVLKWMEIL</sequence>
<feature type="transmembrane region" description="Helical" evidence="1">
    <location>
        <begin position="6"/>
        <end position="37"/>
    </location>
</feature>
<organism evidence="2">
    <name type="scientific">marine sediment metagenome</name>
    <dbReference type="NCBI Taxonomy" id="412755"/>
    <lineage>
        <taxon>unclassified sequences</taxon>
        <taxon>metagenomes</taxon>
        <taxon>ecological metagenomes</taxon>
    </lineage>
</organism>
<keyword evidence="1" id="KW-1133">Transmembrane helix</keyword>
<dbReference type="AlphaFoldDB" id="A0A0F9VPT7"/>
<keyword evidence="1" id="KW-0812">Transmembrane</keyword>
<proteinExistence type="predicted"/>
<gene>
    <name evidence="2" type="ORF">LCGC14_0457960</name>
</gene>